<evidence type="ECO:0000256" key="2">
    <source>
        <dbReference type="SAM" id="SignalP"/>
    </source>
</evidence>
<feature type="compositionally biased region" description="Low complexity" evidence="1">
    <location>
        <begin position="110"/>
        <end position="125"/>
    </location>
</feature>
<feature type="compositionally biased region" description="Low complexity" evidence="1">
    <location>
        <begin position="61"/>
        <end position="83"/>
    </location>
</feature>
<dbReference type="EMBL" id="CP143786">
    <property type="protein sequence ID" value="WVN88004.1"/>
    <property type="molecule type" value="Genomic_DNA"/>
</dbReference>
<keyword evidence="4" id="KW-1185">Reference proteome</keyword>
<feature type="chain" id="PRO_5042547173" evidence="2">
    <location>
        <begin position="21"/>
        <end position="347"/>
    </location>
</feature>
<gene>
    <name evidence="3" type="ORF">L203_103202</name>
</gene>
<proteinExistence type="predicted"/>
<keyword evidence="2" id="KW-0732">Signal</keyword>
<dbReference type="KEGG" id="cdep:91087413"/>
<evidence type="ECO:0000313" key="4">
    <source>
        <dbReference type="Proteomes" id="UP000094043"/>
    </source>
</evidence>
<evidence type="ECO:0000313" key="3">
    <source>
        <dbReference type="EMBL" id="WVN88004.1"/>
    </source>
</evidence>
<dbReference type="RefSeq" id="XP_066068704.1">
    <property type="nucleotide sequence ID" value="XM_066212607.1"/>
</dbReference>
<sequence>MRGTHKALLLLVFLSSEVLARPYEVGGLQKEFFKRQYQGHNEGESKPVSAPGSSLDLETGSLSASSSGPASSNSVPSSAESAIPISTSSSVVSKSVSSQITSMESSEMPSSIATSNPSASSISKAESSMTGSASVSASSIGRVSVSTSGGATVSTPGSSAGPSLSASYVTSSKPSATSDGPLIVTATNVYTTSFTSTDSAGSTTTGQAVNSVVIVVTANDGSATTPTLSQDSDAVIVTLTATNPDASTGSDGGIVIVYLTQTNSATDSLGSPTNVVETVTQHVHLTVEPGITYTAYSTAGGGSLQSASSAQLSSSQNIGTLMTIGISVLSVAVTTFHLLSLPTSMSL</sequence>
<feature type="region of interest" description="Disordered" evidence="1">
    <location>
        <begin position="145"/>
        <end position="177"/>
    </location>
</feature>
<name>A0AAJ8JT92_9TREE</name>
<reference evidence="3" key="3">
    <citation type="submission" date="2024-01" db="EMBL/GenBank/DDBJ databases">
        <authorList>
            <person name="Coelho M.A."/>
            <person name="David-Palma M."/>
            <person name="Shea T."/>
            <person name="Sun S."/>
            <person name="Cuomo C.A."/>
            <person name="Heitman J."/>
        </authorList>
    </citation>
    <scope>NUCLEOTIDE SEQUENCE</scope>
    <source>
        <strain evidence="3">CBS 7841</strain>
    </source>
</reference>
<feature type="region of interest" description="Disordered" evidence="1">
    <location>
        <begin position="39"/>
        <end position="83"/>
    </location>
</feature>
<reference evidence="3" key="1">
    <citation type="submission" date="2016-06" db="EMBL/GenBank/DDBJ databases">
        <authorList>
            <person name="Cuomo C."/>
            <person name="Litvintseva A."/>
            <person name="Heitman J."/>
            <person name="Chen Y."/>
            <person name="Sun S."/>
            <person name="Springer D."/>
            <person name="Dromer F."/>
            <person name="Young S."/>
            <person name="Zeng Q."/>
            <person name="Chapman S."/>
            <person name="Gujja S."/>
            <person name="Saif S."/>
            <person name="Birren B."/>
        </authorList>
    </citation>
    <scope>NUCLEOTIDE SEQUENCE</scope>
    <source>
        <strain evidence="3">CBS 7841</strain>
    </source>
</reference>
<feature type="signal peptide" evidence="2">
    <location>
        <begin position="1"/>
        <end position="20"/>
    </location>
</feature>
<accession>A0AAJ8JT92</accession>
<feature type="region of interest" description="Disordered" evidence="1">
    <location>
        <begin position="100"/>
        <end position="125"/>
    </location>
</feature>
<dbReference type="GeneID" id="91087413"/>
<dbReference type="Proteomes" id="UP000094043">
    <property type="component" value="Chromosome 3"/>
</dbReference>
<evidence type="ECO:0000256" key="1">
    <source>
        <dbReference type="SAM" id="MobiDB-lite"/>
    </source>
</evidence>
<reference evidence="3" key="2">
    <citation type="journal article" date="2022" name="Elife">
        <title>Obligate sexual reproduction of a homothallic fungus closely related to the Cryptococcus pathogenic species complex.</title>
        <authorList>
            <person name="Passer A.R."/>
            <person name="Clancey S.A."/>
            <person name="Shea T."/>
            <person name="David-Palma M."/>
            <person name="Averette A.F."/>
            <person name="Boekhout T."/>
            <person name="Porcel B.M."/>
            <person name="Nowrousian M."/>
            <person name="Cuomo C.A."/>
            <person name="Sun S."/>
            <person name="Heitman J."/>
            <person name="Coelho M.A."/>
        </authorList>
    </citation>
    <scope>NUCLEOTIDE SEQUENCE</scope>
    <source>
        <strain evidence="3">CBS 7841</strain>
    </source>
</reference>
<protein>
    <submittedName>
        <fullName evidence="3">Uncharacterized protein</fullName>
    </submittedName>
</protein>
<feature type="compositionally biased region" description="Low complexity" evidence="1">
    <location>
        <begin position="145"/>
        <end position="167"/>
    </location>
</feature>
<organism evidence="3 4">
    <name type="scientific">Cryptococcus depauperatus CBS 7841</name>
    <dbReference type="NCBI Taxonomy" id="1295531"/>
    <lineage>
        <taxon>Eukaryota</taxon>
        <taxon>Fungi</taxon>
        <taxon>Dikarya</taxon>
        <taxon>Basidiomycota</taxon>
        <taxon>Agaricomycotina</taxon>
        <taxon>Tremellomycetes</taxon>
        <taxon>Tremellales</taxon>
        <taxon>Cryptococcaceae</taxon>
        <taxon>Cryptococcus</taxon>
    </lineage>
</organism>
<dbReference type="AlphaFoldDB" id="A0AAJ8JT92"/>
<feature type="compositionally biased region" description="Polar residues" evidence="1">
    <location>
        <begin position="168"/>
        <end position="177"/>
    </location>
</feature>